<evidence type="ECO:0000259" key="1">
    <source>
        <dbReference type="PROSITE" id="PS50846"/>
    </source>
</evidence>
<evidence type="ECO:0000313" key="3">
    <source>
        <dbReference type="Proteomes" id="UP000002730"/>
    </source>
</evidence>
<name>D9SNM1_CLOC7</name>
<sequence>MKAVLKISNLNTSKDINAVKSAIISNEGIMACQISKSTGDVNIVYDQYFTSIDEIIESIENAGYIVI</sequence>
<evidence type="ECO:0000313" key="2">
    <source>
        <dbReference type="EMBL" id="ADL49892.1"/>
    </source>
</evidence>
<reference evidence="2 3" key="1">
    <citation type="submission" date="2010-08" db="EMBL/GenBank/DDBJ databases">
        <title>Complete sequence of Clostridium cellulovorans 743B.</title>
        <authorList>
            <consortium name="US DOE Joint Genome Institute"/>
            <person name="Lucas S."/>
            <person name="Copeland A."/>
            <person name="Lapidus A."/>
            <person name="Cheng J.-F."/>
            <person name="Bruce D."/>
            <person name="Goodwin L."/>
            <person name="Pitluck S."/>
            <person name="Chertkov O."/>
            <person name="Detter J.C."/>
            <person name="Han C."/>
            <person name="Tapia R."/>
            <person name="Land M."/>
            <person name="Hauser L."/>
            <person name="Chang Y.-J."/>
            <person name="Jeffries C."/>
            <person name="Kyrpides N."/>
            <person name="Ivanova N."/>
            <person name="Mikhailova N."/>
            <person name="Hemme C.L."/>
            <person name="Woyke T."/>
        </authorList>
    </citation>
    <scope>NUCLEOTIDE SEQUENCE [LARGE SCALE GENOMIC DNA]</scope>
    <source>
        <strain evidence="3">ATCC 35296 / DSM 3052 / OCM 3 / 743B</strain>
    </source>
</reference>
<dbReference type="InterPro" id="IPR036163">
    <property type="entry name" value="HMA_dom_sf"/>
</dbReference>
<dbReference type="PROSITE" id="PS50846">
    <property type="entry name" value="HMA_2"/>
    <property type="match status" value="1"/>
</dbReference>
<gene>
    <name evidence="2" type="ordered locus">Clocel_0103</name>
</gene>
<dbReference type="RefSeq" id="WP_010075347.1">
    <property type="nucleotide sequence ID" value="NC_014393.1"/>
</dbReference>
<organism evidence="2 3">
    <name type="scientific">Clostridium cellulovorans (strain ATCC 35296 / DSM 3052 / OCM 3 / 743B)</name>
    <dbReference type="NCBI Taxonomy" id="573061"/>
    <lineage>
        <taxon>Bacteria</taxon>
        <taxon>Bacillati</taxon>
        <taxon>Bacillota</taxon>
        <taxon>Clostridia</taxon>
        <taxon>Eubacteriales</taxon>
        <taxon>Clostridiaceae</taxon>
        <taxon>Clostridium</taxon>
    </lineage>
</organism>
<dbReference type="Gene3D" id="3.30.70.100">
    <property type="match status" value="1"/>
</dbReference>
<dbReference type="GO" id="GO:0046872">
    <property type="term" value="F:metal ion binding"/>
    <property type="evidence" value="ECO:0007669"/>
    <property type="project" value="InterPro"/>
</dbReference>
<accession>D9SNM1</accession>
<dbReference type="OrthoDB" id="1932203at2"/>
<dbReference type="eggNOG" id="COG2608">
    <property type="taxonomic scope" value="Bacteria"/>
</dbReference>
<dbReference type="STRING" id="573061.Clocel_0103"/>
<dbReference type="EMBL" id="CP002160">
    <property type="protein sequence ID" value="ADL49892.1"/>
    <property type="molecule type" value="Genomic_DNA"/>
</dbReference>
<dbReference type="SUPFAM" id="SSF55008">
    <property type="entry name" value="HMA, heavy metal-associated domain"/>
    <property type="match status" value="1"/>
</dbReference>
<dbReference type="HOGENOM" id="CLU_134973_12_0_9"/>
<feature type="domain" description="HMA" evidence="1">
    <location>
        <begin position="1"/>
        <end position="67"/>
    </location>
</feature>
<dbReference type="KEGG" id="ccb:Clocel_0103"/>
<protein>
    <recommendedName>
        <fullName evidence="1">HMA domain-containing protein</fullName>
    </recommendedName>
</protein>
<dbReference type="InterPro" id="IPR006121">
    <property type="entry name" value="HMA_dom"/>
</dbReference>
<dbReference type="AlphaFoldDB" id="D9SNM1"/>
<dbReference type="Proteomes" id="UP000002730">
    <property type="component" value="Chromosome"/>
</dbReference>
<proteinExistence type="predicted"/>
<keyword evidence="3" id="KW-1185">Reference proteome</keyword>